<dbReference type="EMBL" id="MH834629">
    <property type="protein sequence ID" value="AYN59098.1"/>
    <property type="molecule type" value="Genomic_DNA"/>
</dbReference>
<keyword evidence="2" id="KW-1185">Reference proteome</keyword>
<protein>
    <submittedName>
        <fullName evidence="1">Uncharacterized protein</fullName>
    </submittedName>
</protein>
<name>A0A3G2KJD0_9CAUD</name>
<proteinExistence type="predicted"/>
<evidence type="ECO:0000313" key="2">
    <source>
        <dbReference type="Proteomes" id="UP000273593"/>
    </source>
</evidence>
<organism evidence="1 2">
    <name type="scientific">Arthrobacter phage Yang</name>
    <dbReference type="NCBI Taxonomy" id="2419970"/>
    <lineage>
        <taxon>Viruses</taxon>
        <taxon>Duplodnaviria</taxon>
        <taxon>Heunggongvirae</taxon>
        <taxon>Uroviricota</taxon>
        <taxon>Caudoviricetes</taxon>
        <taxon>Casidaviridae</taxon>
        <taxon>Yangvirus</taxon>
        <taxon>Yangvirus yang</taxon>
        <taxon>Arthobacter virus Yang</taxon>
    </lineage>
</organism>
<dbReference type="Proteomes" id="UP000273593">
    <property type="component" value="Segment"/>
</dbReference>
<dbReference type="KEGG" id="vg:55006858"/>
<dbReference type="GeneID" id="55006858"/>
<accession>A0A3G2KJD0</accession>
<reference evidence="2" key="1">
    <citation type="submission" date="2018-09" db="EMBL/GenBank/DDBJ databases">
        <authorList>
            <person name="Rimple P.A."/>
            <person name="Stoner T.H."/>
            <person name="Garlena R.A."/>
            <person name="Russell D.A."/>
            <person name="Pope W.H."/>
            <person name="Jacobs-Sera D."/>
            <person name="Hatfull G.F."/>
        </authorList>
    </citation>
    <scope>NUCLEOTIDE SEQUENCE [LARGE SCALE GENOMIC DNA]</scope>
</reference>
<dbReference type="RefSeq" id="YP_009815629.1">
    <property type="nucleotide sequence ID" value="NC_048097.1"/>
</dbReference>
<gene>
    <name evidence="1" type="primary">11</name>
    <name evidence="1" type="ORF">PBI_YANG_11</name>
</gene>
<sequence>MAKKIRLDSKGIAEVLNSAPVYAATQELAASIAGSVNASAGGEKIPVTRKTRVAAGGRLSARRAVDIHLAHPAGLRAEAKHGFLARAAASKGLQVRKRRG</sequence>
<evidence type="ECO:0000313" key="1">
    <source>
        <dbReference type="EMBL" id="AYN59098.1"/>
    </source>
</evidence>